<evidence type="ECO:0000313" key="2">
    <source>
        <dbReference type="Proteomes" id="UP001732700"/>
    </source>
</evidence>
<dbReference type="Proteomes" id="UP001732700">
    <property type="component" value="Chromosome 1D"/>
</dbReference>
<dbReference type="EnsemblPlants" id="AVESA.00010b.r2.1DG0142640.2">
    <property type="protein sequence ID" value="AVESA.00010b.r2.1DG0142640.2.CDS"/>
    <property type="gene ID" value="AVESA.00010b.r2.1DG0142640"/>
</dbReference>
<proteinExistence type="predicted"/>
<sequence>MEPGPQVSAETGAMESVLSKLAALQLAGQHDDFHGDAESLSSELEALHAILKNMSEAEHPHEHARRWMNEVREFSYDVDDGLDELVLSAADGSGDRPDGLAEQIKIWLRETRARRRTGQEISISKASIEAADDPRDCSLYKEEVSDSDLVGIDGPSAELVRMLNASAQEQRLKVVSVVGCGGLGKTALARHVYTTFGEQFGCRAFVSVSRKPDLVTILRSVLSQLGSDQTVPGGDIQMLIASISRFLEDKRYFIVVDDVWDVHTWDIIKCAFPKSSYGCRIITTTRIHEVAKACSASYGGHVYELSPLSAVDSERLLLKTVFHSDEQCPSHLKRVSDMILQKCGGLPLAIIAVSDLLAANTHEHQWEQLYNSIRHGLGRNPAIERIMMILLLGFFDLTPCLKSCLLYLAIFPENYAIQKERLVMRWIAEGFIREEHGYTLYESGERCFNELLNRNLIQPGDTNEFGEVETCRVHGIVLDFLVSISKEDNFVTLLGAPAVNPDPENKVRRLSLQEGSDIPTDLVLRNARSLTVFGHCVKVPSLLDLRHLRILDFEGYRELEDHHLADIGNLFHLKYLRLKYSKITKLPEQIAELQYLESLDICGNNRTNEIPSAINQLRRLVRLVVSEDTVLPDEIGGIKALQVLEGINVNIQSTNFIRQIGQLPNLRKLSISFINYYAGDNWKENQEEMVSAICRLGKANLHVLHIEINEGADEIFEESWCPAPDSLREFVIKVDTVSRVPRWIGSLVNLQKLFIPMWDVRQEDVVILGGLPGLRNLCLTALTAGSKDGGRLKISRCHGFPSLSHFKIGWEECALGLSFEAGSMPKLQKVELEFDAEETLSVTNGNFDFGIENVSCLTSISVRCTYDDESIRPTLEAAMERAINAHPNHPMLVWIK</sequence>
<organism evidence="1 2">
    <name type="scientific">Avena sativa</name>
    <name type="common">Oat</name>
    <dbReference type="NCBI Taxonomy" id="4498"/>
    <lineage>
        <taxon>Eukaryota</taxon>
        <taxon>Viridiplantae</taxon>
        <taxon>Streptophyta</taxon>
        <taxon>Embryophyta</taxon>
        <taxon>Tracheophyta</taxon>
        <taxon>Spermatophyta</taxon>
        <taxon>Magnoliopsida</taxon>
        <taxon>Liliopsida</taxon>
        <taxon>Poales</taxon>
        <taxon>Poaceae</taxon>
        <taxon>BOP clade</taxon>
        <taxon>Pooideae</taxon>
        <taxon>Poodae</taxon>
        <taxon>Poeae</taxon>
        <taxon>Poeae Chloroplast Group 1 (Aveneae type)</taxon>
        <taxon>Aveninae</taxon>
        <taxon>Avena</taxon>
    </lineage>
</organism>
<evidence type="ECO:0000313" key="1">
    <source>
        <dbReference type="EnsemblPlants" id="AVESA.00010b.r2.1DG0142640.2.CDS"/>
    </source>
</evidence>
<reference evidence="1" key="2">
    <citation type="submission" date="2025-09" db="UniProtKB">
        <authorList>
            <consortium name="EnsemblPlants"/>
        </authorList>
    </citation>
    <scope>IDENTIFICATION</scope>
</reference>
<name>A0ACD5TX64_AVESA</name>
<accession>A0ACD5TX64</accession>
<keyword evidence="2" id="KW-1185">Reference proteome</keyword>
<reference evidence="1" key="1">
    <citation type="submission" date="2021-05" db="EMBL/GenBank/DDBJ databases">
        <authorList>
            <person name="Scholz U."/>
            <person name="Mascher M."/>
            <person name="Fiebig A."/>
        </authorList>
    </citation>
    <scope>NUCLEOTIDE SEQUENCE [LARGE SCALE GENOMIC DNA]</scope>
</reference>
<protein>
    <submittedName>
        <fullName evidence="1">Uncharacterized protein</fullName>
    </submittedName>
</protein>